<feature type="transmembrane region" description="Helical" evidence="1">
    <location>
        <begin position="164"/>
        <end position="184"/>
    </location>
</feature>
<dbReference type="KEGG" id="talb:FTW19_24850"/>
<gene>
    <name evidence="3" type="ORF">FTW19_24850</name>
</gene>
<keyword evidence="1" id="KW-1133">Transmembrane helix</keyword>
<dbReference type="AlphaFoldDB" id="A0A5B9EH61"/>
<dbReference type="RefSeq" id="WP_147650238.1">
    <property type="nucleotide sequence ID" value="NZ_CP042806.1"/>
</dbReference>
<feature type="transmembrane region" description="Helical" evidence="1">
    <location>
        <begin position="6"/>
        <end position="28"/>
    </location>
</feature>
<feature type="transmembrane region" description="Helical" evidence="1">
    <location>
        <begin position="190"/>
        <end position="212"/>
    </location>
</feature>
<organism evidence="3 4">
    <name type="scientific">Terriglobus albidus</name>
    <dbReference type="NCBI Taxonomy" id="1592106"/>
    <lineage>
        <taxon>Bacteria</taxon>
        <taxon>Pseudomonadati</taxon>
        <taxon>Acidobacteriota</taxon>
        <taxon>Terriglobia</taxon>
        <taxon>Terriglobales</taxon>
        <taxon>Acidobacteriaceae</taxon>
        <taxon>Terriglobus</taxon>
    </lineage>
</organism>
<sequence length="305" mass="30967">MQALLQSNAIFGLLAAIFWGGGDFCGGLASKHSGGTVPAALRVVLLSHTISMTAVCLIAWSLGDPIPGRTAILWGLVAGVANGLALAIFYVSLSGGAMGAAAAISGLLAAALPAVISAFTEGSPGWRRYLGFLLAAVAIWFIAGVEGEHELAEAAHAHAKRSTWLALAAGLGFGIFFTAIKWAGEGSKGVLLPMATTRVGSLATCAITLALISAAGRRRGAPAGGLTLPRKSVYWVLAGCVVDTSGNLFYIAATQAGRLDVAAVLGSLYPASTIILASRILKERTTGRQNLGFAIAVAAAVLITL</sequence>
<dbReference type="Proteomes" id="UP000321820">
    <property type="component" value="Chromosome"/>
</dbReference>
<protein>
    <submittedName>
        <fullName evidence="3">EamA family transporter</fullName>
    </submittedName>
</protein>
<feature type="transmembrane region" description="Helical" evidence="1">
    <location>
        <begin position="72"/>
        <end position="93"/>
    </location>
</feature>
<dbReference type="InterPro" id="IPR000620">
    <property type="entry name" value="EamA_dom"/>
</dbReference>
<dbReference type="SUPFAM" id="SSF103481">
    <property type="entry name" value="Multidrug resistance efflux transporter EmrE"/>
    <property type="match status" value="1"/>
</dbReference>
<feature type="transmembrane region" description="Helical" evidence="1">
    <location>
        <begin position="100"/>
        <end position="120"/>
    </location>
</feature>
<keyword evidence="4" id="KW-1185">Reference proteome</keyword>
<accession>A0A5B9EH61</accession>
<evidence type="ECO:0000256" key="1">
    <source>
        <dbReference type="SAM" id="Phobius"/>
    </source>
</evidence>
<evidence type="ECO:0000313" key="3">
    <source>
        <dbReference type="EMBL" id="QEE30944.1"/>
    </source>
</evidence>
<evidence type="ECO:0000313" key="4">
    <source>
        <dbReference type="Proteomes" id="UP000321820"/>
    </source>
</evidence>
<dbReference type="OrthoDB" id="68076at2"/>
<feature type="transmembrane region" description="Helical" evidence="1">
    <location>
        <begin position="259"/>
        <end position="281"/>
    </location>
</feature>
<feature type="transmembrane region" description="Helical" evidence="1">
    <location>
        <begin position="233"/>
        <end position="253"/>
    </location>
</feature>
<dbReference type="EMBL" id="CP042806">
    <property type="protein sequence ID" value="QEE30944.1"/>
    <property type="molecule type" value="Genomic_DNA"/>
</dbReference>
<proteinExistence type="predicted"/>
<feature type="domain" description="EamA" evidence="2">
    <location>
        <begin position="164"/>
        <end position="304"/>
    </location>
</feature>
<evidence type="ECO:0000259" key="2">
    <source>
        <dbReference type="Pfam" id="PF00892"/>
    </source>
</evidence>
<name>A0A5B9EH61_9BACT</name>
<reference evidence="3 4" key="1">
    <citation type="submission" date="2019-08" db="EMBL/GenBank/DDBJ databases">
        <title>Complete genome sequence of Terriglobus albidus strain ORNL.</title>
        <authorList>
            <person name="Podar M."/>
        </authorList>
    </citation>
    <scope>NUCLEOTIDE SEQUENCE [LARGE SCALE GENOMIC DNA]</scope>
    <source>
        <strain evidence="3 4">ORNL</strain>
    </source>
</reference>
<keyword evidence="1" id="KW-0472">Membrane</keyword>
<dbReference type="GO" id="GO:0016020">
    <property type="term" value="C:membrane"/>
    <property type="evidence" value="ECO:0007669"/>
    <property type="project" value="InterPro"/>
</dbReference>
<keyword evidence="1" id="KW-0812">Transmembrane</keyword>
<feature type="transmembrane region" description="Helical" evidence="1">
    <location>
        <begin position="40"/>
        <end position="60"/>
    </location>
</feature>
<dbReference type="InterPro" id="IPR037185">
    <property type="entry name" value="EmrE-like"/>
</dbReference>
<dbReference type="Pfam" id="PF00892">
    <property type="entry name" value="EamA"/>
    <property type="match status" value="1"/>
</dbReference>